<keyword evidence="1" id="KW-0732">Signal</keyword>
<gene>
    <name evidence="2" type="ORF">PCOR1329_LOCUS46882</name>
</gene>
<protein>
    <submittedName>
        <fullName evidence="2">Uncharacterized protein</fullName>
    </submittedName>
</protein>
<reference evidence="2" key="1">
    <citation type="submission" date="2023-10" db="EMBL/GenBank/DDBJ databases">
        <authorList>
            <person name="Chen Y."/>
            <person name="Shah S."/>
            <person name="Dougan E. K."/>
            <person name="Thang M."/>
            <person name="Chan C."/>
        </authorList>
    </citation>
    <scope>NUCLEOTIDE SEQUENCE [LARGE SCALE GENOMIC DNA]</scope>
</reference>
<evidence type="ECO:0000313" key="2">
    <source>
        <dbReference type="EMBL" id="CAK0856500.1"/>
    </source>
</evidence>
<feature type="signal peptide" evidence="1">
    <location>
        <begin position="1"/>
        <end position="22"/>
    </location>
</feature>
<name>A0ABN9UAZ7_9DINO</name>
<feature type="chain" id="PRO_5045750267" evidence="1">
    <location>
        <begin position="23"/>
        <end position="365"/>
    </location>
</feature>
<keyword evidence="3" id="KW-1185">Reference proteome</keyword>
<evidence type="ECO:0000313" key="3">
    <source>
        <dbReference type="Proteomes" id="UP001189429"/>
    </source>
</evidence>
<dbReference type="EMBL" id="CAUYUJ010015641">
    <property type="protein sequence ID" value="CAK0856500.1"/>
    <property type="molecule type" value="Genomic_DNA"/>
</dbReference>
<proteinExistence type="predicted"/>
<organism evidence="2 3">
    <name type="scientific">Prorocentrum cordatum</name>
    <dbReference type="NCBI Taxonomy" id="2364126"/>
    <lineage>
        <taxon>Eukaryota</taxon>
        <taxon>Sar</taxon>
        <taxon>Alveolata</taxon>
        <taxon>Dinophyceae</taxon>
        <taxon>Prorocentrales</taxon>
        <taxon>Prorocentraceae</taxon>
        <taxon>Prorocentrum</taxon>
    </lineage>
</organism>
<evidence type="ECO:0000256" key="1">
    <source>
        <dbReference type="SAM" id="SignalP"/>
    </source>
</evidence>
<accession>A0ABN9UAZ7</accession>
<dbReference type="Proteomes" id="UP001189429">
    <property type="component" value="Unassembled WGS sequence"/>
</dbReference>
<comment type="caution">
    <text evidence="2">The sequence shown here is derived from an EMBL/GenBank/DDBJ whole genome shotgun (WGS) entry which is preliminary data.</text>
</comment>
<sequence length="365" mass="41478">MQMASNYVLVLLVHALVRISAAVNLGYLSSASTAAPTPDKRPTATPKNAWIWNMHAKGDTKKFMYDPVILTLGEALRDYGANVTFVSKDNLESDEHRNALLDDVTATVARGQKPLIVALAFFFTGADEPLSILRKCKDLGAFVVFYQSEAYDFLDFHEHLRMCDGLCDEIWDFSHANLDNYPESWRRVKNRYVPPGYARALDFGVSVAKQGTHVKNIAFLGQWGVRRDYRGAPLEPLYREVFGTKLVSKNDIHTAEDFTGFFTEYPVQLVTYRNENCCPSTNVLLAFRMAQLFSNRACVISARAYPHDEEEFQGIVHFAERSQIAKVFDEKSRDVGNCQKQGFEKFKAKFKPFSILKRSGFFDVW</sequence>